<evidence type="ECO:0000313" key="2">
    <source>
        <dbReference type="EMBL" id="GAF76435.1"/>
    </source>
</evidence>
<dbReference type="AlphaFoldDB" id="X0TK12"/>
<dbReference type="GO" id="GO:0016020">
    <property type="term" value="C:membrane"/>
    <property type="evidence" value="ECO:0007669"/>
    <property type="project" value="TreeGrafter"/>
</dbReference>
<feature type="domain" description="AB hydrolase-1" evidence="1">
    <location>
        <begin position="17"/>
        <end position="120"/>
    </location>
</feature>
<gene>
    <name evidence="2" type="ORF">S01H1_00960</name>
</gene>
<organism evidence="2">
    <name type="scientific">marine sediment metagenome</name>
    <dbReference type="NCBI Taxonomy" id="412755"/>
    <lineage>
        <taxon>unclassified sequences</taxon>
        <taxon>metagenomes</taxon>
        <taxon>ecological metagenomes</taxon>
    </lineage>
</organism>
<proteinExistence type="predicted"/>
<reference evidence="2" key="1">
    <citation type="journal article" date="2014" name="Front. Microbiol.">
        <title>High frequency of phylogenetically diverse reductive dehalogenase-homologous genes in deep subseafloor sedimentary metagenomes.</title>
        <authorList>
            <person name="Kawai M."/>
            <person name="Futagami T."/>
            <person name="Toyoda A."/>
            <person name="Takaki Y."/>
            <person name="Nishi S."/>
            <person name="Hori S."/>
            <person name="Arai W."/>
            <person name="Tsubouchi T."/>
            <person name="Morono Y."/>
            <person name="Uchiyama I."/>
            <person name="Ito T."/>
            <person name="Fujiyama A."/>
            <person name="Inagaki F."/>
            <person name="Takami H."/>
        </authorList>
    </citation>
    <scope>NUCLEOTIDE SEQUENCE</scope>
    <source>
        <strain evidence="2">Expedition CK06-06</strain>
    </source>
</reference>
<sequence>MEKPLLHYEVHGTEGPFLLLVHGIISSRAQWIPNIKALSEFSRPVVIELFGHGRSPSPEDADYYTPEGYIRQFELIRQALGAEQWLICGQSLGASLTLRYTLQYPNLIPAQVFTNSRSAFSKTVSRRGSEAMAERLREQGRDLIDNFPLHPSRARHLREDVKQALVD</sequence>
<dbReference type="InterPro" id="IPR029058">
    <property type="entry name" value="AB_hydrolase_fold"/>
</dbReference>
<dbReference type="InterPro" id="IPR050266">
    <property type="entry name" value="AB_hydrolase_sf"/>
</dbReference>
<accession>X0TK12</accession>
<name>X0TK12_9ZZZZ</name>
<comment type="caution">
    <text evidence="2">The sequence shown here is derived from an EMBL/GenBank/DDBJ whole genome shotgun (WGS) entry which is preliminary data.</text>
</comment>
<feature type="non-terminal residue" evidence="2">
    <location>
        <position position="167"/>
    </location>
</feature>
<dbReference type="InterPro" id="IPR000073">
    <property type="entry name" value="AB_hydrolase_1"/>
</dbReference>
<dbReference type="PANTHER" id="PTHR43798:SF33">
    <property type="entry name" value="HYDROLASE, PUTATIVE (AFU_ORTHOLOGUE AFUA_2G14860)-RELATED"/>
    <property type="match status" value="1"/>
</dbReference>
<dbReference type="Pfam" id="PF00561">
    <property type="entry name" value="Abhydrolase_1"/>
    <property type="match status" value="1"/>
</dbReference>
<protein>
    <recommendedName>
        <fullName evidence="1">AB hydrolase-1 domain-containing protein</fullName>
    </recommendedName>
</protein>
<dbReference type="Gene3D" id="3.40.50.1820">
    <property type="entry name" value="alpha/beta hydrolase"/>
    <property type="match status" value="1"/>
</dbReference>
<evidence type="ECO:0000259" key="1">
    <source>
        <dbReference type="Pfam" id="PF00561"/>
    </source>
</evidence>
<dbReference type="EMBL" id="BARS01000380">
    <property type="protein sequence ID" value="GAF76435.1"/>
    <property type="molecule type" value="Genomic_DNA"/>
</dbReference>
<dbReference type="SUPFAM" id="SSF53474">
    <property type="entry name" value="alpha/beta-Hydrolases"/>
    <property type="match status" value="1"/>
</dbReference>
<dbReference type="PANTHER" id="PTHR43798">
    <property type="entry name" value="MONOACYLGLYCEROL LIPASE"/>
    <property type="match status" value="1"/>
</dbReference>